<dbReference type="GO" id="GO:0031956">
    <property type="term" value="F:medium-chain fatty acid-CoA ligase activity"/>
    <property type="evidence" value="ECO:0007669"/>
    <property type="project" value="TreeGrafter"/>
</dbReference>
<feature type="domain" description="AMP-binding enzyme C-terminal" evidence="4">
    <location>
        <begin position="393"/>
        <end position="464"/>
    </location>
</feature>
<evidence type="ECO:0000313" key="5">
    <source>
        <dbReference type="EMBL" id="TCJ15216.1"/>
    </source>
</evidence>
<comment type="caution">
    <text evidence="5">The sequence shown here is derived from an EMBL/GenBank/DDBJ whole genome shotgun (WGS) entry which is preliminary data.</text>
</comment>
<dbReference type="Proteomes" id="UP000295443">
    <property type="component" value="Unassembled WGS sequence"/>
</dbReference>
<protein>
    <submittedName>
        <fullName evidence="5">Long-chain fatty acid--CoA ligase</fullName>
    </submittedName>
</protein>
<dbReference type="InterPro" id="IPR025110">
    <property type="entry name" value="AMP-bd_C"/>
</dbReference>
<dbReference type="InterPro" id="IPR042099">
    <property type="entry name" value="ANL_N_sf"/>
</dbReference>
<dbReference type="Gene3D" id="3.40.50.12780">
    <property type="entry name" value="N-terminal domain of ligase-like"/>
    <property type="match status" value="1"/>
</dbReference>
<dbReference type="PANTHER" id="PTHR43201">
    <property type="entry name" value="ACYL-COA SYNTHETASE"/>
    <property type="match status" value="1"/>
</dbReference>
<dbReference type="InterPro" id="IPR045851">
    <property type="entry name" value="AMP-bd_C_sf"/>
</dbReference>
<dbReference type="InterPro" id="IPR000873">
    <property type="entry name" value="AMP-dep_synth/lig_dom"/>
</dbReference>
<dbReference type="PROSITE" id="PS00455">
    <property type="entry name" value="AMP_BINDING"/>
    <property type="match status" value="1"/>
</dbReference>
<dbReference type="OrthoDB" id="9766486at2"/>
<feature type="domain" description="AMP-dependent synthetase/ligase" evidence="3">
    <location>
        <begin position="13"/>
        <end position="343"/>
    </location>
</feature>
<gene>
    <name evidence="5" type="ORF">EZJ19_07870</name>
</gene>
<accession>A0A4R1BDM4</accession>
<organism evidence="5 6">
    <name type="scientific">Parasulfuritortus cantonensis</name>
    <dbReference type="NCBI Taxonomy" id="2528202"/>
    <lineage>
        <taxon>Bacteria</taxon>
        <taxon>Pseudomonadati</taxon>
        <taxon>Pseudomonadota</taxon>
        <taxon>Betaproteobacteria</taxon>
        <taxon>Nitrosomonadales</taxon>
        <taxon>Thiobacillaceae</taxon>
        <taxon>Parasulfuritortus</taxon>
    </lineage>
</organism>
<dbReference type="EMBL" id="SJZB01000029">
    <property type="protein sequence ID" value="TCJ15216.1"/>
    <property type="molecule type" value="Genomic_DNA"/>
</dbReference>
<keyword evidence="6" id="KW-1185">Reference proteome</keyword>
<evidence type="ECO:0000313" key="6">
    <source>
        <dbReference type="Proteomes" id="UP000295443"/>
    </source>
</evidence>
<evidence type="ECO:0000256" key="1">
    <source>
        <dbReference type="ARBA" id="ARBA00006432"/>
    </source>
</evidence>
<sequence length="483" mass="53335">MLHTLSPLFERFAERHFAVEPRRRRRLTYSELAHASAALAERLIACGIRPGDRVLLVSGNSLEFVVSYFAVLRLHAVAVPLGPDEEANRIHDVIVDAQPRLALIADDARPYLVDVPTMPVDLDALASAAVAHLPEVPFAADEPIALLYTSGTTGRPKGAALRWGHFIENIMDYGHDLDVGPTTRFIVSMPMWHIDGWTYSTLQPLLFGASVTIAPLFDAHVAATFDQLLEPDHRNVLIAVPAMLSALIAIRGRRPSGGGQALNYVICGSSRLAPELQGQFERLFDTIVLQNYGSTEALLVAYYTRQIPYREGSVGRIPAKCRVRILPDGQIGVAGAYVFDGYFQDPARTGLAFEDGWYLIGDIGTVDADGYLYLHGRRNDMINKAGIKFDPVEIDEIIESHPAVVESATLGIDNERQSQDIVSFVQVCQPAADLERFVKERLPQVQWPTRIVVMDNLPRNLLGKVIKSQLRQMLTNIVASEAV</sequence>
<evidence type="ECO:0000259" key="4">
    <source>
        <dbReference type="Pfam" id="PF13193"/>
    </source>
</evidence>
<dbReference type="RefSeq" id="WP_131446344.1">
    <property type="nucleotide sequence ID" value="NZ_SJZB01000029.1"/>
</dbReference>
<dbReference type="PANTHER" id="PTHR43201:SF5">
    <property type="entry name" value="MEDIUM-CHAIN ACYL-COA LIGASE ACSF2, MITOCHONDRIAL"/>
    <property type="match status" value="1"/>
</dbReference>
<dbReference type="Pfam" id="PF00501">
    <property type="entry name" value="AMP-binding"/>
    <property type="match status" value="1"/>
</dbReference>
<evidence type="ECO:0000256" key="2">
    <source>
        <dbReference type="ARBA" id="ARBA00022598"/>
    </source>
</evidence>
<dbReference type="InterPro" id="IPR020845">
    <property type="entry name" value="AMP-binding_CS"/>
</dbReference>
<dbReference type="Pfam" id="PF13193">
    <property type="entry name" value="AMP-binding_C"/>
    <property type="match status" value="1"/>
</dbReference>
<proteinExistence type="inferred from homology"/>
<dbReference type="Gene3D" id="3.30.300.30">
    <property type="match status" value="1"/>
</dbReference>
<keyword evidence="2 5" id="KW-0436">Ligase</keyword>
<evidence type="ECO:0000259" key="3">
    <source>
        <dbReference type="Pfam" id="PF00501"/>
    </source>
</evidence>
<dbReference type="AlphaFoldDB" id="A0A4R1BDM4"/>
<comment type="similarity">
    <text evidence="1">Belongs to the ATP-dependent AMP-binding enzyme family.</text>
</comment>
<name>A0A4R1BDM4_9PROT</name>
<reference evidence="5 6" key="1">
    <citation type="submission" date="2019-03" db="EMBL/GenBank/DDBJ databases">
        <title>Genome sequence of Thiobacillaceae bacterium LSR1, a sulfur-oxidizing bacterium isolated from freshwater sediment.</title>
        <authorList>
            <person name="Li S."/>
        </authorList>
    </citation>
    <scope>NUCLEOTIDE SEQUENCE [LARGE SCALE GENOMIC DNA]</scope>
    <source>
        <strain evidence="5 6">LSR1</strain>
    </source>
</reference>
<dbReference type="SUPFAM" id="SSF56801">
    <property type="entry name" value="Acetyl-CoA synthetase-like"/>
    <property type="match status" value="1"/>
</dbReference>
<dbReference type="GO" id="GO:0006631">
    <property type="term" value="P:fatty acid metabolic process"/>
    <property type="evidence" value="ECO:0007669"/>
    <property type="project" value="TreeGrafter"/>
</dbReference>